<dbReference type="GO" id="GO:0016020">
    <property type="term" value="C:membrane"/>
    <property type="evidence" value="ECO:0007669"/>
    <property type="project" value="UniProtKB-SubCell"/>
</dbReference>
<dbReference type="Pfam" id="PF00487">
    <property type="entry name" value="FA_desaturase"/>
    <property type="match status" value="1"/>
</dbReference>
<dbReference type="Pfam" id="PF00173">
    <property type="entry name" value="Cyt-b5"/>
    <property type="match status" value="1"/>
</dbReference>
<evidence type="ECO:0000256" key="12">
    <source>
        <dbReference type="ARBA" id="ARBA00023002"/>
    </source>
</evidence>
<feature type="transmembrane region" description="Helical" evidence="17">
    <location>
        <begin position="248"/>
        <end position="270"/>
    </location>
</feature>
<accession>A0A5C3QZJ1</accession>
<comment type="pathway">
    <text evidence="2">Lipid metabolism; sphingolipid metabolism.</text>
</comment>
<keyword evidence="14" id="KW-0443">Lipid metabolism</keyword>
<feature type="transmembrane region" description="Helical" evidence="17">
    <location>
        <begin position="290"/>
        <end position="309"/>
    </location>
</feature>
<protein>
    <recommendedName>
        <fullName evidence="6">Delta 8-(E)-sphingolipid desaturase</fullName>
        <ecNumber evidence="5">1.14.19.18</ecNumber>
    </recommendedName>
</protein>
<evidence type="ECO:0000313" key="19">
    <source>
        <dbReference type="EMBL" id="TFL06758.1"/>
    </source>
</evidence>
<dbReference type="SUPFAM" id="SSF55856">
    <property type="entry name" value="Cytochrome b5-like heme/steroid binding domain"/>
    <property type="match status" value="1"/>
</dbReference>
<evidence type="ECO:0000256" key="6">
    <source>
        <dbReference type="ARBA" id="ARBA00016939"/>
    </source>
</evidence>
<keyword evidence="12" id="KW-0560">Oxidoreductase</keyword>
<gene>
    <name evidence="19" type="ORF">BDV98DRAFT_653178</name>
</gene>
<dbReference type="PANTHER" id="PTHR19353:SF30">
    <property type="entry name" value="DELTA 8-(E)-SPHINGOLIPID DESATURASE"/>
    <property type="match status" value="1"/>
</dbReference>
<dbReference type="OrthoDB" id="260091at2759"/>
<keyword evidence="11 17" id="KW-1133">Transmembrane helix</keyword>
<feature type="transmembrane region" description="Helical" evidence="17">
    <location>
        <begin position="371"/>
        <end position="391"/>
    </location>
</feature>
<evidence type="ECO:0000256" key="14">
    <source>
        <dbReference type="ARBA" id="ARBA00023098"/>
    </source>
</evidence>
<sequence>MGKSKQWTREDVAQRILAGQNVVIFRNSVLLIPTSWLDAHPGGALTILHFVGRDATDEIEAYHFGKSLDLIKKYAVGTIDIGESGWEPLLPPVMSGWVRKLGKDGAAAWHNEASPLYPTEHTELSPSSQILLVEKTQDDDEEGAASTGPSMQHLVPPPTPYSLKTQRTHSTAYRALHQRITDAGLYQTPWFTGVLPEVLRFTSFGVVSAIAYKYNWLITSAVFLGMLWHQLVFFCHDLGHMGVTHDWFWDRLIAISLADFVGGLSIGWWVESHNVHHLVTNHPTHDPDIQHLPFFAITPVFFQNLWSSYYKRTLPFDRASKILIAIQHRMFYLVLALARFNLYRLSYLHLFWKMFDTKRARGGNWAWRMEIIGVTAFWCWYSQVLIGCGSWQKALVYLLVSHVTTGPLHVQIVLSHFSMSTADLGPGESFAARQMRTTTDVACPPEISFIHGGLHLQVTHHLFPRLPKHNLRAASALVKEFAKEQGLVYAEFGGFVSGNKEVLGVLKGVAEQVSLIGMVGKAEAKEAVERKMGVYKEKN</sequence>
<dbReference type="GO" id="GO:0016717">
    <property type="term" value="F:oxidoreductase activity, acting on paired donors, with oxidation of a pair of donors resulting in the reduction of molecular oxygen to two molecules of water"/>
    <property type="evidence" value="ECO:0007669"/>
    <property type="project" value="TreeGrafter"/>
</dbReference>
<feature type="domain" description="Cytochrome b5 heme-binding" evidence="18">
    <location>
        <begin position="4"/>
        <end position="80"/>
    </location>
</feature>
<dbReference type="STRING" id="1884261.A0A5C3QZJ1"/>
<evidence type="ECO:0000256" key="3">
    <source>
        <dbReference type="ARBA" id="ARBA00004991"/>
    </source>
</evidence>
<dbReference type="EMBL" id="ML178815">
    <property type="protein sequence ID" value="TFL06758.1"/>
    <property type="molecule type" value="Genomic_DNA"/>
</dbReference>
<evidence type="ECO:0000256" key="9">
    <source>
        <dbReference type="ARBA" id="ARBA00022723"/>
    </source>
</evidence>
<dbReference type="Gene3D" id="3.10.120.10">
    <property type="entry name" value="Cytochrome b5-like heme/steroid binding domain"/>
    <property type="match status" value="1"/>
</dbReference>
<evidence type="ECO:0000256" key="10">
    <source>
        <dbReference type="ARBA" id="ARBA00022919"/>
    </source>
</evidence>
<keyword evidence="20" id="KW-1185">Reference proteome</keyword>
<evidence type="ECO:0000256" key="7">
    <source>
        <dbReference type="ARBA" id="ARBA00022617"/>
    </source>
</evidence>
<comment type="pathway">
    <text evidence="3">Sphingolipid metabolism.</text>
</comment>
<organism evidence="19 20">
    <name type="scientific">Pterulicium gracile</name>
    <dbReference type="NCBI Taxonomy" id="1884261"/>
    <lineage>
        <taxon>Eukaryota</taxon>
        <taxon>Fungi</taxon>
        <taxon>Dikarya</taxon>
        <taxon>Basidiomycota</taxon>
        <taxon>Agaricomycotina</taxon>
        <taxon>Agaricomycetes</taxon>
        <taxon>Agaricomycetidae</taxon>
        <taxon>Agaricales</taxon>
        <taxon>Pleurotineae</taxon>
        <taxon>Pterulaceae</taxon>
        <taxon>Pterulicium</taxon>
    </lineage>
</organism>
<comment type="subcellular location">
    <subcellularLocation>
        <location evidence="1">Membrane</location>
        <topology evidence="1">Multi-pass membrane protein</topology>
    </subcellularLocation>
</comment>
<dbReference type="PROSITE" id="PS50255">
    <property type="entry name" value="CYTOCHROME_B5_2"/>
    <property type="match status" value="1"/>
</dbReference>
<name>A0A5C3QZJ1_9AGAR</name>
<feature type="transmembrane region" description="Helical" evidence="17">
    <location>
        <begin position="216"/>
        <end position="236"/>
    </location>
</feature>
<keyword evidence="10" id="KW-0746">Sphingolipid metabolism</keyword>
<dbReference type="CDD" id="cd03506">
    <property type="entry name" value="Delta6-FADS-like"/>
    <property type="match status" value="1"/>
</dbReference>
<dbReference type="PANTHER" id="PTHR19353">
    <property type="entry name" value="FATTY ACID DESATURASE 2"/>
    <property type="match status" value="1"/>
</dbReference>
<comment type="similarity">
    <text evidence="4">Belongs to the fatty acid desaturase type 1 family.</text>
</comment>
<dbReference type="AlphaFoldDB" id="A0A5C3QZJ1"/>
<evidence type="ECO:0000256" key="5">
    <source>
        <dbReference type="ARBA" id="ARBA00012019"/>
    </source>
</evidence>
<evidence type="ECO:0000256" key="4">
    <source>
        <dbReference type="ARBA" id="ARBA00009295"/>
    </source>
</evidence>
<evidence type="ECO:0000256" key="13">
    <source>
        <dbReference type="ARBA" id="ARBA00023004"/>
    </source>
</evidence>
<dbReference type="InterPro" id="IPR005804">
    <property type="entry name" value="FA_desaturase_dom"/>
</dbReference>
<dbReference type="SMART" id="SM01117">
    <property type="entry name" value="Cyt-b5"/>
    <property type="match status" value="1"/>
</dbReference>
<evidence type="ECO:0000259" key="18">
    <source>
        <dbReference type="PROSITE" id="PS50255"/>
    </source>
</evidence>
<feature type="region of interest" description="Disordered" evidence="16">
    <location>
        <begin position="136"/>
        <end position="157"/>
    </location>
</feature>
<feature type="transmembrane region" description="Helical" evidence="17">
    <location>
        <begin position="330"/>
        <end position="351"/>
    </location>
</feature>
<proteinExistence type="inferred from homology"/>
<dbReference type="InterPro" id="IPR036400">
    <property type="entry name" value="Cyt_B5-like_heme/steroid_sf"/>
</dbReference>
<dbReference type="InterPro" id="IPR012171">
    <property type="entry name" value="Fatty_acid_desaturase"/>
</dbReference>
<dbReference type="Proteomes" id="UP000305067">
    <property type="component" value="Unassembled WGS sequence"/>
</dbReference>
<evidence type="ECO:0000256" key="16">
    <source>
        <dbReference type="SAM" id="MobiDB-lite"/>
    </source>
</evidence>
<evidence type="ECO:0000256" key="11">
    <source>
        <dbReference type="ARBA" id="ARBA00022989"/>
    </source>
</evidence>
<keyword evidence="9" id="KW-0479">Metal-binding</keyword>
<keyword evidence="8 17" id="KW-0812">Transmembrane</keyword>
<dbReference type="InterPro" id="IPR001199">
    <property type="entry name" value="Cyt_B5-like_heme/steroid-bd"/>
</dbReference>
<keyword evidence="13" id="KW-0408">Iron</keyword>
<dbReference type="GO" id="GO:0046872">
    <property type="term" value="F:metal ion binding"/>
    <property type="evidence" value="ECO:0007669"/>
    <property type="project" value="UniProtKB-KW"/>
</dbReference>
<keyword evidence="7" id="KW-0349">Heme</keyword>
<evidence type="ECO:0000256" key="8">
    <source>
        <dbReference type="ARBA" id="ARBA00022692"/>
    </source>
</evidence>
<evidence type="ECO:0000256" key="1">
    <source>
        <dbReference type="ARBA" id="ARBA00004141"/>
    </source>
</evidence>
<evidence type="ECO:0000256" key="2">
    <source>
        <dbReference type="ARBA" id="ARBA00004760"/>
    </source>
</evidence>
<dbReference type="EC" id="1.14.19.18" evidence="5"/>
<dbReference type="GO" id="GO:0006665">
    <property type="term" value="P:sphingolipid metabolic process"/>
    <property type="evidence" value="ECO:0007669"/>
    <property type="project" value="UniProtKB-UniPathway"/>
</dbReference>
<reference evidence="19 20" key="1">
    <citation type="journal article" date="2019" name="Nat. Ecol. Evol.">
        <title>Megaphylogeny resolves global patterns of mushroom evolution.</title>
        <authorList>
            <person name="Varga T."/>
            <person name="Krizsan K."/>
            <person name="Foldi C."/>
            <person name="Dima B."/>
            <person name="Sanchez-Garcia M."/>
            <person name="Sanchez-Ramirez S."/>
            <person name="Szollosi G.J."/>
            <person name="Szarkandi J.G."/>
            <person name="Papp V."/>
            <person name="Albert L."/>
            <person name="Andreopoulos W."/>
            <person name="Angelini C."/>
            <person name="Antonin V."/>
            <person name="Barry K.W."/>
            <person name="Bougher N.L."/>
            <person name="Buchanan P."/>
            <person name="Buyck B."/>
            <person name="Bense V."/>
            <person name="Catcheside P."/>
            <person name="Chovatia M."/>
            <person name="Cooper J."/>
            <person name="Damon W."/>
            <person name="Desjardin D."/>
            <person name="Finy P."/>
            <person name="Geml J."/>
            <person name="Haridas S."/>
            <person name="Hughes K."/>
            <person name="Justo A."/>
            <person name="Karasinski D."/>
            <person name="Kautmanova I."/>
            <person name="Kiss B."/>
            <person name="Kocsube S."/>
            <person name="Kotiranta H."/>
            <person name="LaButti K.M."/>
            <person name="Lechner B.E."/>
            <person name="Liimatainen K."/>
            <person name="Lipzen A."/>
            <person name="Lukacs Z."/>
            <person name="Mihaltcheva S."/>
            <person name="Morgado L.N."/>
            <person name="Niskanen T."/>
            <person name="Noordeloos M.E."/>
            <person name="Ohm R.A."/>
            <person name="Ortiz-Santana B."/>
            <person name="Ovrebo C."/>
            <person name="Racz N."/>
            <person name="Riley R."/>
            <person name="Savchenko A."/>
            <person name="Shiryaev A."/>
            <person name="Soop K."/>
            <person name="Spirin V."/>
            <person name="Szebenyi C."/>
            <person name="Tomsovsky M."/>
            <person name="Tulloss R.E."/>
            <person name="Uehling J."/>
            <person name="Grigoriev I.V."/>
            <person name="Vagvolgyi C."/>
            <person name="Papp T."/>
            <person name="Martin F.M."/>
            <person name="Miettinen O."/>
            <person name="Hibbett D.S."/>
            <person name="Nagy L.G."/>
        </authorList>
    </citation>
    <scope>NUCLEOTIDE SEQUENCE [LARGE SCALE GENOMIC DNA]</scope>
    <source>
        <strain evidence="19 20">CBS 309.79</strain>
    </source>
</reference>
<evidence type="ECO:0000256" key="15">
    <source>
        <dbReference type="ARBA" id="ARBA00023136"/>
    </source>
</evidence>
<dbReference type="UniPathway" id="UPA00222"/>
<evidence type="ECO:0000313" key="20">
    <source>
        <dbReference type="Proteomes" id="UP000305067"/>
    </source>
</evidence>
<evidence type="ECO:0000256" key="17">
    <source>
        <dbReference type="SAM" id="Phobius"/>
    </source>
</evidence>
<keyword evidence="15 17" id="KW-0472">Membrane</keyword>
<dbReference type="PIRSF" id="PIRSF015921">
    <property type="entry name" value="FA_sphinglp_des"/>
    <property type="match status" value="1"/>
</dbReference>